<protein>
    <recommendedName>
        <fullName evidence="3">Lipoprotein</fullName>
    </recommendedName>
</protein>
<organism evidence="1 2">
    <name type="scientific">Candidatus Jidaibacter acanthamoebae</name>
    <dbReference type="NCBI Taxonomy" id="86105"/>
    <lineage>
        <taxon>Bacteria</taxon>
        <taxon>Pseudomonadati</taxon>
        <taxon>Pseudomonadota</taxon>
        <taxon>Alphaproteobacteria</taxon>
        <taxon>Rickettsiales</taxon>
        <taxon>Candidatus Midichloriaceae</taxon>
        <taxon>Candidatus Jidaibacter</taxon>
    </lineage>
</organism>
<dbReference type="Proteomes" id="UP000031258">
    <property type="component" value="Unassembled WGS sequence"/>
</dbReference>
<comment type="caution">
    <text evidence="1">The sequence shown here is derived from an EMBL/GenBank/DDBJ whole genome shotgun (WGS) entry which is preliminary data.</text>
</comment>
<dbReference type="AlphaFoldDB" id="A0A0C1QXL9"/>
<proteinExistence type="predicted"/>
<gene>
    <name evidence="1" type="ORF">NF27_FX00410</name>
</gene>
<name>A0A0C1QXL9_9RICK</name>
<accession>A0A0C1QXL9</accession>
<dbReference type="PROSITE" id="PS51257">
    <property type="entry name" value="PROKAR_LIPOPROTEIN"/>
    <property type="match status" value="1"/>
</dbReference>
<sequence>MFLMRYVVLFILTFSLVGCSSVKAGNKALKDEKHLNLDNQILKSLPDEELIIFHKAVMSYSLIKNSKSATNEEKLVAKEKFNSLVVKMANFVVEHDLKPIYFSEEEKRAALLDFRFVLMQTENELKRKPQLEEVVRRVYALQPERAIRILRLAAQKYPKEKLD</sequence>
<keyword evidence="2" id="KW-1185">Reference proteome</keyword>
<reference evidence="1 2" key="1">
    <citation type="submission" date="2014-11" db="EMBL/GenBank/DDBJ databases">
        <title>A Rickettsiales Symbiont of Amoebae With Ancient Features.</title>
        <authorList>
            <person name="Schulz F."/>
            <person name="Martijn J."/>
            <person name="Wascher F."/>
            <person name="Kostanjsek R."/>
            <person name="Ettema T.J."/>
            <person name="Horn M."/>
        </authorList>
    </citation>
    <scope>NUCLEOTIDE SEQUENCE [LARGE SCALE GENOMIC DNA]</scope>
    <source>
        <strain evidence="1 2">UWC36</strain>
    </source>
</reference>
<dbReference type="EMBL" id="JSWE01000146">
    <property type="protein sequence ID" value="KIE04780.1"/>
    <property type="molecule type" value="Genomic_DNA"/>
</dbReference>
<dbReference type="RefSeq" id="WP_039457780.1">
    <property type="nucleotide sequence ID" value="NZ_JSWE01000146.1"/>
</dbReference>
<evidence type="ECO:0000313" key="2">
    <source>
        <dbReference type="Proteomes" id="UP000031258"/>
    </source>
</evidence>
<evidence type="ECO:0000313" key="1">
    <source>
        <dbReference type="EMBL" id="KIE04780.1"/>
    </source>
</evidence>
<evidence type="ECO:0008006" key="3">
    <source>
        <dbReference type="Google" id="ProtNLM"/>
    </source>
</evidence>
<dbReference type="OrthoDB" id="9827134at2"/>